<evidence type="ECO:0000313" key="2">
    <source>
        <dbReference type="Proteomes" id="UP000472261"/>
    </source>
</evidence>
<organism evidence="1 2">
    <name type="scientific">Phasianus colchicus</name>
    <name type="common">Common pheasant</name>
    <dbReference type="NCBI Taxonomy" id="9054"/>
    <lineage>
        <taxon>Eukaryota</taxon>
        <taxon>Metazoa</taxon>
        <taxon>Chordata</taxon>
        <taxon>Craniata</taxon>
        <taxon>Vertebrata</taxon>
        <taxon>Euteleostomi</taxon>
        <taxon>Archelosauria</taxon>
        <taxon>Archosauria</taxon>
        <taxon>Dinosauria</taxon>
        <taxon>Saurischia</taxon>
        <taxon>Theropoda</taxon>
        <taxon>Coelurosauria</taxon>
        <taxon>Aves</taxon>
        <taxon>Neognathae</taxon>
        <taxon>Galloanserae</taxon>
        <taxon>Galliformes</taxon>
        <taxon>Phasianidae</taxon>
        <taxon>Phasianinae</taxon>
        <taxon>Phasianus</taxon>
    </lineage>
</organism>
<accession>A0A669QWV3</accession>
<dbReference type="Ensembl" id="ENSPCLT00000033527.1">
    <property type="protein sequence ID" value="ENSPCLP00000024130.1"/>
    <property type="gene ID" value="ENSPCLG00000021297.1"/>
</dbReference>
<evidence type="ECO:0000313" key="1">
    <source>
        <dbReference type="Ensembl" id="ENSPCLP00000024130.1"/>
    </source>
</evidence>
<name>A0A669QWV3_PHACC</name>
<keyword evidence="2" id="KW-1185">Reference proteome</keyword>
<dbReference type="AlphaFoldDB" id="A0A669QWV3"/>
<dbReference type="Proteomes" id="UP000472261">
    <property type="component" value="Unplaced"/>
</dbReference>
<sequence length="81" mass="9370">MLSLLENTVVCIVTGGSCFVQTIWIDKKNVHVGKITVCNTYKDYKSVQKYLLKFKILLMKGMLLNFLEEPCMTFYPLKMGR</sequence>
<reference evidence="1" key="1">
    <citation type="submission" date="2025-08" db="UniProtKB">
        <authorList>
            <consortium name="Ensembl"/>
        </authorList>
    </citation>
    <scope>IDENTIFICATION</scope>
</reference>
<proteinExistence type="predicted"/>
<reference evidence="1" key="2">
    <citation type="submission" date="2025-09" db="UniProtKB">
        <authorList>
            <consortium name="Ensembl"/>
        </authorList>
    </citation>
    <scope>IDENTIFICATION</scope>
</reference>
<protein>
    <submittedName>
        <fullName evidence="1">Uncharacterized protein</fullName>
    </submittedName>
</protein>